<sequence length="146" mass="15936">MLPQPGADSPAWNDRPMTEFGCARCSGEDALTALAFCTTRLTKTHRLVEQSHFSVSLRRCPECGQSFAAIFTEFVDWVGGEDAQYFDFVPLTTAEVSALAAQGARVDLAELGALGSVRRRLSSSWPTGGEKEIAWRTDPLSVREGH</sequence>
<protein>
    <recommendedName>
        <fullName evidence="3">CpXC protein</fullName>
    </recommendedName>
</protein>
<proteinExistence type="predicted"/>
<evidence type="ECO:0008006" key="3">
    <source>
        <dbReference type="Google" id="ProtNLM"/>
    </source>
</evidence>
<evidence type="ECO:0000313" key="2">
    <source>
        <dbReference type="Proteomes" id="UP000199622"/>
    </source>
</evidence>
<evidence type="ECO:0000313" key="1">
    <source>
        <dbReference type="EMBL" id="SED46419.1"/>
    </source>
</evidence>
<accession>A0A1H5AVD7</accession>
<dbReference type="Proteomes" id="UP000199622">
    <property type="component" value="Unassembled WGS sequence"/>
</dbReference>
<dbReference type="EMBL" id="FNSO01000004">
    <property type="protein sequence ID" value="SED46419.1"/>
    <property type="molecule type" value="Genomic_DNA"/>
</dbReference>
<dbReference type="AlphaFoldDB" id="A0A1H5AVD7"/>
<name>A0A1H5AVD7_9PSEU</name>
<organism evidence="1 2">
    <name type="scientific">Amycolatopsis tolypomycina</name>
    <dbReference type="NCBI Taxonomy" id="208445"/>
    <lineage>
        <taxon>Bacteria</taxon>
        <taxon>Bacillati</taxon>
        <taxon>Actinomycetota</taxon>
        <taxon>Actinomycetes</taxon>
        <taxon>Pseudonocardiales</taxon>
        <taxon>Pseudonocardiaceae</taxon>
        <taxon>Amycolatopsis</taxon>
    </lineage>
</organism>
<reference evidence="2" key="1">
    <citation type="submission" date="2016-10" db="EMBL/GenBank/DDBJ databases">
        <authorList>
            <person name="Varghese N."/>
            <person name="Submissions S."/>
        </authorList>
    </citation>
    <scope>NUCLEOTIDE SEQUENCE [LARGE SCALE GENOMIC DNA]</scope>
    <source>
        <strain evidence="2">DSM 44544</strain>
    </source>
</reference>
<keyword evidence="2" id="KW-1185">Reference proteome</keyword>
<gene>
    <name evidence="1" type="ORF">SAMN04489727_7974</name>
</gene>